<evidence type="ECO:0000313" key="3">
    <source>
        <dbReference type="EMBL" id="MPY58489.1"/>
    </source>
</evidence>
<sequence length="915" mass="101211">MVQQDDSSRPELWRKALGPNAFADSPNARDKFKQALLDMEEQAGQLASEIARDMPDFTQHDISHAHGIWEIANHIAGPGLQLNPAEAYVLGAAILVHDLAMSRAAHQVAGKRIRDRREWPDALAREVRRKHGRPPHALELASPPEQLAKEADKQLLRSLHAEVAEELPMGSWTSSDKTTAYLINDPELRQSYGRVIGRVAASHHWNSDEVTKNLSAPVGAPSFAPIDWRIDTLVLACLLRTADAAHLDSTRAPAILAAVRDLPALSSDHWLFQARIQRPYLKNGRLVFTAPDGFASDEIGAWWLAYETLSAVDEELRNTDSVLADNARSAFSARGVANVESPQAFSAVAPCRDWEPVEAKVKVDDVAGLVRRLGGSELYGENWSVGLREVVTNACDAVKAREALSEYRGGRPFAGRVSVWLEEQDESIWLSCSDNGIGMPPSILGGKLLDFGNTSWLSADVVRGNPGLLASKFEPSGRFGIGFFSIFMIGKRVQVTSRPVSGGTADTWILEFSDGVEHRPILRKARPEEQLDEPGTTVKVRLDDYLCDQIPTETPGDSQVFLSARIQRLGWRSTCEISLVGLLRYLMPASEVDIWASDYLGGWDSKCAVAKQDWVTMDGVKLMRRLYALPDGGLDIDDSLIDADDVDLFDGVAEAEEIAQQVGKRLQLVYDAEGRPAGRITMGTPSMMYEDFSYPDASVVTAGPARTSTSLRSVCGMLLGRPYGAAREFAAPIASYASMGDWVDAEMARLSIKSPDSKNGGWSVAVAEMALRLDRDARHLPCWRIKEGWIDYPRLVQWISDRSEFHVADPYNFRVEIGPEVLSGDINDDILAFELGRKISLAGGSNSIEWPENVEHDSEFPFRFLFGCALEEAWGIESVKLERLFWRSRGRSVEAGWFHDRPLVAYAFPCVRSEQ</sequence>
<dbReference type="EMBL" id="VJZC01000087">
    <property type="protein sequence ID" value="MPY58489.1"/>
    <property type="molecule type" value="Genomic_DNA"/>
</dbReference>
<feature type="domain" description="HD-CE" evidence="2">
    <location>
        <begin position="54"/>
        <end position="318"/>
    </location>
</feature>
<dbReference type="InterPro" id="IPR056471">
    <property type="entry name" value="HD-CE"/>
</dbReference>
<dbReference type="InterPro" id="IPR036890">
    <property type="entry name" value="HATPase_C_sf"/>
</dbReference>
<dbReference type="Proteomes" id="UP000400924">
    <property type="component" value="Unassembled WGS sequence"/>
</dbReference>
<organism evidence="3 4">
    <name type="scientific">Streptomyces spongiae</name>
    <dbReference type="NCBI Taxonomy" id="565072"/>
    <lineage>
        <taxon>Bacteria</taxon>
        <taxon>Bacillati</taxon>
        <taxon>Actinomycetota</taxon>
        <taxon>Actinomycetes</taxon>
        <taxon>Kitasatosporales</taxon>
        <taxon>Streptomycetaceae</taxon>
        <taxon>Streptomyces</taxon>
    </lineage>
</organism>
<proteinExistence type="predicted"/>
<protein>
    <recommendedName>
        <fullName evidence="2">HD-CE domain-containing protein</fullName>
    </recommendedName>
</protein>
<dbReference type="InterPro" id="IPR020575">
    <property type="entry name" value="Hsp90_N"/>
</dbReference>
<dbReference type="OrthoDB" id="9802640at2"/>
<feature type="compositionally biased region" description="Basic and acidic residues" evidence="1">
    <location>
        <begin position="1"/>
        <end position="14"/>
    </location>
</feature>
<name>A0A5N8XGC0_9ACTN</name>
<dbReference type="Pfam" id="PF24391">
    <property type="entry name" value="HD-CE"/>
    <property type="match status" value="1"/>
</dbReference>
<comment type="caution">
    <text evidence="3">The sequence shown here is derived from an EMBL/GenBank/DDBJ whole genome shotgun (WGS) entry which is preliminary data.</text>
</comment>
<accession>A0A5N8XGC0</accession>
<dbReference type="PRINTS" id="PR00775">
    <property type="entry name" value="HEATSHOCK90"/>
</dbReference>
<reference evidence="3 4" key="1">
    <citation type="submission" date="2019-07" db="EMBL/GenBank/DDBJ databases">
        <title>New species of Amycolatopsis and Streptomyces.</title>
        <authorList>
            <person name="Duangmal K."/>
            <person name="Teo W.F.A."/>
            <person name="Lipun K."/>
        </authorList>
    </citation>
    <scope>NUCLEOTIDE SEQUENCE [LARGE SCALE GENOMIC DNA]</scope>
    <source>
        <strain evidence="3 4">NBRC 106415</strain>
    </source>
</reference>
<keyword evidence="4" id="KW-1185">Reference proteome</keyword>
<evidence type="ECO:0000256" key="1">
    <source>
        <dbReference type="SAM" id="MobiDB-lite"/>
    </source>
</evidence>
<evidence type="ECO:0000313" key="4">
    <source>
        <dbReference type="Proteomes" id="UP000400924"/>
    </source>
</evidence>
<dbReference type="Pfam" id="PF13589">
    <property type="entry name" value="HATPase_c_3"/>
    <property type="match status" value="1"/>
</dbReference>
<dbReference type="SUPFAM" id="SSF55874">
    <property type="entry name" value="ATPase domain of HSP90 chaperone/DNA topoisomerase II/histidine kinase"/>
    <property type="match status" value="1"/>
</dbReference>
<feature type="region of interest" description="Disordered" evidence="1">
    <location>
        <begin position="1"/>
        <end position="20"/>
    </location>
</feature>
<gene>
    <name evidence="3" type="ORF">FNH08_15320</name>
</gene>
<evidence type="ECO:0000259" key="2">
    <source>
        <dbReference type="Pfam" id="PF24391"/>
    </source>
</evidence>
<dbReference type="RefSeq" id="WP_152772032.1">
    <property type="nucleotide sequence ID" value="NZ_VJZC01000087.1"/>
</dbReference>
<dbReference type="Gene3D" id="3.30.565.10">
    <property type="entry name" value="Histidine kinase-like ATPase, C-terminal domain"/>
    <property type="match status" value="1"/>
</dbReference>
<dbReference type="AlphaFoldDB" id="A0A5N8XGC0"/>